<dbReference type="FunFam" id="3.40.50.1000:FF:000001">
    <property type="entry name" value="Phospholipid-transporting ATPase IC"/>
    <property type="match status" value="1"/>
</dbReference>
<evidence type="ECO:0000256" key="12">
    <source>
        <dbReference type="ARBA" id="ARBA00022967"/>
    </source>
</evidence>
<dbReference type="InterPro" id="IPR036412">
    <property type="entry name" value="HAD-like_sf"/>
</dbReference>
<feature type="transmembrane region" description="Helical" evidence="20">
    <location>
        <begin position="819"/>
        <end position="836"/>
    </location>
</feature>
<dbReference type="FunFam" id="3.40.1110.10:FF:000006">
    <property type="entry name" value="Calcium-transporting ATPase"/>
    <property type="match status" value="1"/>
</dbReference>
<keyword evidence="23" id="KW-1185">Reference proteome</keyword>
<dbReference type="SUPFAM" id="SSF81653">
    <property type="entry name" value="Calcium ATPase, transduction domain A"/>
    <property type="match status" value="1"/>
</dbReference>
<dbReference type="InterPro" id="IPR023298">
    <property type="entry name" value="ATPase_P-typ_TM_dom_sf"/>
</dbReference>
<dbReference type="SFLD" id="SFLDF00027">
    <property type="entry name" value="p-type_atpase"/>
    <property type="match status" value="1"/>
</dbReference>
<feature type="transmembrane region" description="Helical" evidence="20">
    <location>
        <begin position="268"/>
        <end position="287"/>
    </location>
</feature>
<name>A0A8C5X2U8_9PASS</name>
<dbReference type="InterPro" id="IPR018303">
    <property type="entry name" value="ATPase_P-typ_P_site"/>
</dbReference>
<comment type="similarity">
    <text evidence="2">Belongs to the cation transport ATPase (P-type) (TC 3.A.3) family. Type IIA subfamily.</text>
</comment>
<dbReference type="SUPFAM" id="SSF81665">
    <property type="entry name" value="Calcium ATPase, transmembrane domain M"/>
    <property type="match status" value="1"/>
</dbReference>
<keyword evidence="4" id="KW-0813">Transport</keyword>
<feature type="transmembrane region" description="Helical" evidence="20">
    <location>
        <begin position="677"/>
        <end position="697"/>
    </location>
</feature>
<feature type="region of interest" description="Disordered" evidence="19">
    <location>
        <begin position="187"/>
        <end position="207"/>
    </location>
</feature>
<dbReference type="GO" id="GO:0016020">
    <property type="term" value="C:membrane"/>
    <property type="evidence" value="ECO:0007669"/>
    <property type="project" value="InterPro"/>
</dbReference>
<evidence type="ECO:0000256" key="18">
    <source>
        <dbReference type="ARBA" id="ARBA00047330"/>
    </source>
</evidence>
<dbReference type="Pfam" id="PF13246">
    <property type="entry name" value="Cation_ATPase"/>
    <property type="match status" value="1"/>
</dbReference>
<comment type="catalytic activity">
    <reaction evidence="18">
        <text>Mn(2+)(in) + ATP + H2O = Mn(2+)(out) + ADP + phosphate + H(+)</text>
        <dbReference type="Rhea" id="RHEA:66820"/>
        <dbReference type="ChEBI" id="CHEBI:15377"/>
        <dbReference type="ChEBI" id="CHEBI:15378"/>
        <dbReference type="ChEBI" id="CHEBI:29035"/>
        <dbReference type="ChEBI" id="CHEBI:30616"/>
        <dbReference type="ChEBI" id="CHEBI:43474"/>
        <dbReference type="ChEBI" id="CHEBI:456216"/>
    </reaction>
    <physiologicalReaction direction="left-to-right" evidence="18">
        <dbReference type="Rhea" id="RHEA:66821"/>
    </physiologicalReaction>
</comment>
<evidence type="ECO:0000256" key="4">
    <source>
        <dbReference type="ARBA" id="ARBA00022448"/>
    </source>
</evidence>
<dbReference type="GO" id="GO:0005794">
    <property type="term" value="C:Golgi apparatus"/>
    <property type="evidence" value="ECO:0007669"/>
    <property type="project" value="UniProtKB-SubCell"/>
</dbReference>
<comment type="catalytic activity">
    <reaction evidence="17">
        <text>Ca(2+)(in) + ATP + H2O = Ca(2+)(out) + ADP + phosphate + H(+)</text>
        <dbReference type="Rhea" id="RHEA:18105"/>
        <dbReference type="ChEBI" id="CHEBI:15377"/>
        <dbReference type="ChEBI" id="CHEBI:15378"/>
        <dbReference type="ChEBI" id="CHEBI:29108"/>
        <dbReference type="ChEBI" id="CHEBI:30616"/>
        <dbReference type="ChEBI" id="CHEBI:43474"/>
        <dbReference type="ChEBI" id="CHEBI:456216"/>
        <dbReference type="EC" id="7.2.2.10"/>
    </reaction>
    <physiologicalReaction direction="left-to-right" evidence="17">
        <dbReference type="Rhea" id="RHEA:18106"/>
    </physiologicalReaction>
</comment>
<dbReference type="CDD" id="cd02085">
    <property type="entry name" value="P-type_ATPase_SPCA"/>
    <property type="match status" value="1"/>
</dbReference>
<dbReference type="InterPro" id="IPR001757">
    <property type="entry name" value="P_typ_ATPase"/>
</dbReference>
<evidence type="ECO:0000256" key="6">
    <source>
        <dbReference type="ARBA" id="ARBA00022692"/>
    </source>
</evidence>
<dbReference type="SFLD" id="SFLDG00002">
    <property type="entry name" value="C1.7:_P-type_atpase_like"/>
    <property type="match status" value="1"/>
</dbReference>
<feature type="transmembrane region" description="Helical" evidence="20">
    <location>
        <begin position="750"/>
        <end position="770"/>
    </location>
</feature>
<dbReference type="Gene3D" id="3.40.1110.10">
    <property type="entry name" value="Calcium-transporting ATPase, cytoplasmic domain N"/>
    <property type="match status" value="1"/>
</dbReference>
<dbReference type="Ensembl" id="ENSMCST00000006948.1">
    <property type="protein sequence ID" value="ENSMCSP00000006786.1"/>
    <property type="gene ID" value="ENSMCSG00000003779.1"/>
</dbReference>
<dbReference type="EC" id="7.2.2.10" evidence="3"/>
<evidence type="ECO:0000256" key="20">
    <source>
        <dbReference type="SAM" id="Phobius"/>
    </source>
</evidence>
<evidence type="ECO:0000256" key="14">
    <source>
        <dbReference type="ARBA" id="ARBA00023034"/>
    </source>
</evidence>
<sequence length="896" mass="98431">KCLNFCLHQKLQFVNKNPRVSHAIKFHPVFFGFFFFFFPLLQFLYGILNNGLKNCEVCHRRAFHGWNEFDISEDEPLWKKYISQFKNPLIMLLLASAVISVVMHQFDDAVSITVAILIVVTVAFVQVRQEVSLNALCAHSVREGRVEHTLARDLVPGDTVCLSVGDRVPADLRLFEAVDLSIDESSLTGETAPCSKSTAPQPAATNGDLTSRSNIAFMGTLVRCGKAKGIVIGTGENSEFGEVFKMMQAEEAPKTPLQKSMDLLGKQLSLYSFGIIGVIMLVGWLQGKHILDMFTIGVSLAVAAIPEGLPIVVTVTLALGVMRMVKKRAIVKKLPIVETLGCCNVICSDKTGTLTKNEMTVTHIFTSDGQHAEVTGVGYNRFGEVMLDGEVIHGYNNPSISKIVEAGCVCNDALIRNNTLMGKPTEGALIALAMKMGLDGVQEDYIRKAEYPFSSEQKWMAVKCIHRTQQDKPEICFMKGAYEQVIRYCTSYNCKGQSLPLVQQQREQYQQEKMSMGSAGLRVLALASGPELGQLTFLGLVGIIDPPRTGVKEAVTTLITSGVAIKMVTGDSQETAVAIGMNNSLPFIISYFLLTSPRHKLKIIKSLQNNGAVVAMTGDGVNDAVALKAADIGVAMGQTGTDVCKEAADMILVDDDFQTIMSAIEEGKGIYNNIKNFVRFQLSTSIAALTLISLATLMNFPNPLNAMQILWINIIMDGPPAQSLGVEPVDKDIIRKPPRNLKDSILTKNLIVKILVSSIIIVCGTLFVFWRELRDNVITPRDTTMTFTCFVFFDMFNALSSRSQTKSVFEIGLCSNKMFCYAVLGSIMGQLLVIYFPPLQKVFQTESLSFLDLLFLLGLTSSVCIVTELIKKFERSKEKIQKHGSSSSSTSSFLDV</sequence>
<dbReference type="PANTHER" id="PTHR42861">
    <property type="entry name" value="CALCIUM-TRANSPORTING ATPASE"/>
    <property type="match status" value="1"/>
</dbReference>
<dbReference type="FunFam" id="1.20.1110.10:FF:000106">
    <property type="entry name" value="E1-E2 ATPase, putative"/>
    <property type="match status" value="1"/>
</dbReference>
<evidence type="ECO:0000256" key="11">
    <source>
        <dbReference type="ARBA" id="ARBA00022842"/>
    </source>
</evidence>
<dbReference type="GO" id="GO:0016887">
    <property type="term" value="F:ATP hydrolysis activity"/>
    <property type="evidence" value="ECO:0007669"/>
    <property type="project" value="InterPro"/>
</dbReference>
<feature type="transmembrane region" description="Helical" evidence="20">
    <location>
        <begin position="109"/>
        <end position="127"/>
    </location>
</feature>
<dbReference type="PRINTS" id="PR00121">
    <property type="entry name" value="NAKATPASE"/>
</dbReference>
<dbReference type="InterPro" id="IPR044492">
    <property type="entry name" value="P_typ_ATPase_HD_dom"/>
</dbReference>
<dbReference type="SFLD" id="SFLDS00003">
    <property type="entry name" value="Haloacid_Dehalogenase"/>
    <property type="match status" value="1"/>
</dbReference>
<dbReference type="Proteomes" id="UP000694560">
    <property type="component" value="Unplaced"/>
</dbReference>
<dbReference type="GO" id="GO:0046872">
    <property type="term" value="F:metal ion binding"/>
    <property type="evidence" value="ECO:0007669"/>
    <property type="project" value="UniProtKB-KW"/>
</dbReference>
<dbReference type="NCBIfam" id="TIGR01494">
    <property type="entry name" value="ATPase_P-type"/>
    <property type="match status" value="2"/>
</dbReference>
<keyword evidence="14" id="KW-0333">Golgi apparatus</keyword>
<feature type="transmembrane region" description="Helical" evidence="20">
    <location>
        <begin position="848"/>
        <end position="870"/>
    </location>
</feature>
<dbReference type="SUPFAM" id="SSF56784">
    <property type="entry name" value="HAD-like"/>
    <property type="match status" value="1"/>
</dbReference>
<evidence type="ECO:0000256" key="9">
    <source>
        <dbReference type="ARBA" id="ARBA00022837"/>
    </source>
</evidence>
<comment type="subcellular location">
    <subcellularLocation>
        <location evidence="1">Golgi apparatus</location>
        <location evidence="1">trans-Golgi network membrane</location>
        <topology evidence="1">Multi-pass membrane protein</topology>
    </subcellularLocation>
</comment>
<dbReference type="Pfam" id="PF00122">
    <property type="entry name" value="E1-E2_ATPase"/>
    <property type="match status" value="1"/>
</dbReference>
<dbReference type="PROSITE" id="PS00154">
    <property type="entry name" value="ATPASE_E1_E2"/>
    <property type="match status" value="1"/>
</dbReference>
<keyword evidence="5" id="KW-0109">Calcium transport</keyword>
<dbReference type="InterPro" id="IPR059000">
    <property type="entry name" value="ATPase_P-type_domA"/>
</dbReference>
<evidence type="ECO:0000256" key="15">
    <source>
        <dbReference type="ARBA" id="ARBA00023065"/>
    </source>
</evidence>
<evidence type="ECO:0000313" key="22">
    <source>
        <dbReference type="Ensembl" id="ENSMCSP00000006786.1"/>
    </source>
</evidence>
<reference evidence="22" key="2">
    <citation type="submission" date="2025-09" db="UniProtKB">
        <authorList>
            <consortium name="Ensembl"/>
        </authorList>
    </citation>
    <scope>IDENTIFICATION</scope>
</reference>
<dbReference type="PRINTS" id="PR00119">
    <property type="entry name" value="CATATPASE"/>
</dbReference>
<dbReference type="Gene3D" id="3.40.50.1000">
    <property type="entry name" value="HAD superfamily/HAD-like"/>
    <property type="match status" value="2"/>
</dbReference>
<evidence type="ECO:0000256" key="5">
    <source>
        <dbReference type="ARBA" id="ARBA00022568"/>
    </source>
</evidence>
<dbReference type="InterPro" id="IPR023214">
    <property type="entry name" value="HAD_sf"/>
</dbReference>
<dbReference type="GO" id="GO:0005388">
    <property type="term" value="F:P-type calcium transporter activity"/>
    <property type="evidence" value="ECO:0007669"/>
    <property type="project" value="UniProtKB-EC"/>
</dbReference>
<dbReference type="InterPro" id="IPR004014">
    <property type="entry name" value="ATPase_P-typ_cation-transptr_N"/>
</dbReference>
<keyword evidence="10" id="KW-0067">ATP-binding</keyword>
<protein>
    <recommendedName>
        <fullName evidence="3">P-type Ca(2+) transporter</fullName>
        <ecNumber evidence="3">7.2.2.10</ecNumber>
    </recommendedName>
</protein>
<evidence type="ECO:0000256" key="17">
    <source>
        <dbReference type="ARBA" id="ARBA00047282"/>
    </source>
</evidence>
<dbReference type="InterPro" id="IPR023299">
    <property type="entry name" value="ATPase_P-typ_cyto_dom_N"/>
</dbReference>
<dbReference type="SMART" id="SM00831">
    <property type="entry name" value="Cation_ATPase_N"/>
    <property type="match status" value="1"/>
</dbReference>
<evidence type="ECO:0000256" key="1">
    <source>
        <dbReference type="ARBA" id="ARBA00004166"/>
    </source>
</evidence>
<evidence type="ECO:0000256" key="19">
    <source>
        <dbReference type="SAM" id="MobiDB-lite"/>
    </source>
</evidence>
<feature type="transmembrane region" description="Helical" evidence="20">
    <location>
        <begin position="29"/>
        <end position="48"/>
    </location>
</feature>
<keyword evidence="8" id="KW-0547">Nucleotide-binding</keyword>
<dbReference type="InterPro" id="IPR006068">
    <property type="entry name" value="ATPase_P-typ_cation-transptr_C"/>
</dbReference>
<dbReference type="GO" id="GO:0005524">
    <property type="term" value="F:ATP binding"/>
    <property type="evidence" value="ECO:0007669"/>
    <property type="project" value="UniProtKB-KW"/>
</dbReference>
<keyword evidence="7" id="KW-0479">Metal-binding</keyword>
<dbReference type="Gene3D" id="1.20.1110.10">
    <property type="entry name" value="Calcium-transporting ATPase, transmembrane domain"/>
    <property type="match status" value="2"/>
</dbReference>
<feature type="domain" description="Cation-transporting P-type ATPase N-terminal" evidence="21">
    <location>
        <begin position="43"/>
        <end position="105"/>
    </location>
</feature>
<feature type="transmembrane region" description="Helical" evidence="20">
    <location>
        <begin position="85"/>
        <end position="103"/>
    </location>
</feature>
<dbReference type="AlphaFoldDB" id="A0A8C5X2U8"/>
<keyword evidence="11" id="KW-0460">Magnesium</keyword>
<dbReference type="InterPro" id="IPR008250">
    <property type="entry name" value="ATPase_P-typ_transduc_dom_A_sf"/>
</dbReference>
<evidence type="ECO:0000259" key="21">
    <source>
        <dbReference type="SMART" id="SM00831"/>
    </source>
</evidence>
<evidence type="ECO:0000256" key="3">
    <source>
        <dbReference type="ARBA" id="ARBA00012790"/>
    </source>
</evidence>
<keyword evidence="12" id="KW-1278">Translocase</keyword>
<dbReference type="FunFam" id="2.70.150.10:FF:000008">
    <property type="entry name" value="Calcium-transporting ATPase"/>
    <property type="match status" value="1"/>
</dbReference>
<keyword evidence="9" id="KW-0106">Calcium</keyword>
<keyword evidence="6 20" id="KW-0812">Transmembrane</keyword>
<evidence type="ECO:0000256" key="10">
    <source>
        <dbReference type="ARBA" id="ARBA00022840"/>
    </source>
</evidence>
<dbReference type="SUPFAM" id="SSF81660">
    <property type="entry name" value="Metal cation-transporting ATPase, ATP-binding domain N"/>
    <property type="match status" value="1"/>
</dbReference>
<evidence type="ECO:0000256" key="7">
    <source>
        <dbReference type="ARBA" id="ARBA00022723"/>
    </source>
</evidence>
<evidence type="ECO:0000256" key="13">
    <source>
        <dbReference type="ARBA" id="ARBA00022989"/>
    </source>
</evidence>
<evidence type="ECO:0000256" key="8">
    <source>
        <dbReference type="ARBA" id="ARBA00022741"/>
    </source>
</evidence>
<evidence type="ECO:0000313" key="23">
    <source>
        <dbReference type="Proteomes" id="UP000694560"/>
    </source>
</evidence>
<proteinExistence type="inferred from homology"/>
<reference evidence="22" key="1">
    <citation type="submission" date="2025-08" db="UniProtKB">
        <authorList>
            <consortium name="Ensembl"/>
        </authorList>
    </citation>
    <scope>IDENTIFICATION</scope>
</reference>
<keyword evidence="15" id="KW-0406">Ion transport</keyword>
<keyword evidence="16 20" id="KW-0472">Membrane</keyword>
<dbReference type="Pfam" id="PF00690">
    <property type="entry name" value="Cation_ATPase_N"/>
    <property type="match status" value="1"/>
</dbReference>
<feature type="transmembrane region" description="Helical" evidence="20">
    <location>
        <begin position="293"/>
        <end position="322"/>
    </location>
</feature>
<dbReference type="Pfam" id="PF00689">
    <property type="entry name" value="Cation_ATPase_C"/>
    <property type="match status" value="1"/>
</dbReference>
<evidence type="ECO:0000256" key="2">
    <source>
        <dbReference type="ARBA" id="ARBA00005675"/>
    </source>
</evidence>
<evidence type="ECO:0000256" key="16">
    <source>
        <dbReference type="ARBA" id="ARBA00023136"/>
    </source>
</evidence>
<organism evidence="22 23">
    <name type="scientific">Malurus cyaneus samueli</name>
    <dbReference type="NCBI Taxonomy" id="2593467"/>
    <lineage>
        <taxon>Eukaryota</taxon>
        <taxon>Metazoa</taxon>
        <taxon>Chordata</taxon>
        <taxon>Craniata</taxon>
        <taxon>Vertebrata</taxon>
        <taxon>Euteleostomi</taxon>
        <taxon>Archelosauria</taxon>
        <taxon>Archosauria</taxon>
        <taxon>Dinosauria</taxon>
        <taxon>Saurischia</taxon>
        <taxon>Theropoda</taxon>
        <taxon>Coelurosauria</taxon>
        <taxon>Aves</taxon>
        <taxon>Neognathae</taxon>
        <taxon>Neoaves</taxon>
        <taxon>Telluraves</taxon>
        <taxon>Australaves</taxon>
        <taxon>Passeriformes</taxon>
        <taxon>Meliphagoidea</taxon>
        <taxon>Maluridae</taxon>
        <taxon>Malurus</taxon>
    </lineage>
</organism>
<accession>A0A8C5X2U8</accession>
<dbReference type="Gene3D" id="2.70.150.10">
    <property type="entry name" value="Calcium-transporting ATPase, cytoplasmic transduction domain A"/>
    <property type="match status" value="1"/>
</dbReference>
<keyword evidence="13 20" id="KW-1133">Transmembrane helix</keyword>